<sequence>MSEAPKNKNYAASAAWKAAALNILEHLTVNRRSPVSAGNTLTGCSVPLQPCQTLFVSGESQDCIKGPEDKSKTEYLSPFFSSVYFPR</sequence>
<organism evidence="1">
    <name type="scientific">Salmonella typhimurium (strain SL1344)</name>
    <dbReference type="NCBI Taxonomy" id="216597"/>
    <lineage>
        <taxon>Bacteria</taxon>
        <taxon>Pseudomonadati</taxon>
        <taxon>Pseudomonadota</taxon>
        <taxon>Gammaproteobacteria</taxon>
        <taxon>Enterobacterales</taxon>
        <taxon>Enterobacteriaceae</taxon>
        <taxon>Salmonella</taxon>
    </lineage>
</organism>
<accession>A0A718Y6I2</accession>
<dbReference type="EMBL" id="DAAPMV010000029">
    <property type="protein sequence ID" value="HAD6865011.1"/>
    <property type="molecule type" value="Genomic_DNA"/>
</dbReference>
<evidence type="ECO:0000313" key="1">
    <source>
        <dbReference type="EMBL" id="HAD6865011.1"/>
    </source>
</evidence>
<protein>
    <submittedName>
        <fullName evidence="1">Uncharacterized protein</fullName>
    </submittedName>
</protein>
<reference evidence="1" key="2">
    <citation type="submission" date="2019-01" db="EMBL/GenBank/DDBJ databases">
        <authorList>
            <consortium name="NCBI Pathogen Detection Project"/>
        </authorList>
    </citation>
    <scope>NUCLEOTIDE SEQUENCE</scope>
    <source>
        <strain evidence="1">SL1344</strain>
    </source>
</reference>
<dbReference type="AlphaFoldDB" id="A0A718Y6I2"/>
<name>A0A718Y6I2_SALTS</name>
<reference evidence="1" key="1">
    <citation type="journal article" date="2018" name="Genome Biol.">
        <title>SKESA: strategic k-mer extension for scrupulous assemblies.</title>
        <authorList>
            <person name="Souvorov A."/>
            <person name="Agarwala R."/>
            <person name="Lipman D.J."/>
        </authorList>
    </citation>
    <scope>NUCLEOTIDE SEQUENCE</scope>
    <source>
        <strain evidence="1">SL1344</strain>
    </source>
</reference>
<proteinExistence type="predicted"/>
<gene>
    <name evidence="1" type="ORF">G1X41_24010</name>
</gene>
<comment type="caution">
    <text evidence="1">The sequence shown here is derived from an EMBL/GenBank/DDBJ whole genome shotgun (WGS) entry which is preliminary data.</text>
</comment>